<evidence type="ECO:0000256" key="10">
    <source>
        <dbReference type="PROSITE-ProRule" id="PRU01213"/>
    </source>
</evidence>
<evidence type="ECO:0000256" key="9">
    <source>
        <dbReference type="ARBA" id="ARBA00023136"/>
    </source>
</evidence>
<comment type="caution">
    <text evidence="13">The sequence shown here is derived from an EMBL/GenBank/DDBJ whole genome shotgun (WGS) entry which is preliminary data.</text>
</comment>
<keyword evidence="2" id="KW-0813">Transport</keyword>
<evidence type="ECO:0000259" key="11">
    <source>
        <dbReference type="PROSITE" id="PS50893"/>
    </source>
</evidence>
<dbReference type="PROSITE" id="PS00211">
    <property type="entry name" value="ABC_TRANSPORTER_1"/>
    <property type="match status" value="1"/>
</dbReference>
<keyword evidence="4 10" id="KW-0500">Molybdenum</keyword>
<dbReference type="InterPro" id="IPR011868">
    <property type="entry name" value="ModC_ABC_ATP-bd"/>
</dbReference>
<dbReference type="Gene3D" id="3.40.50.300">
    <property type="entry name" value="P-loop containing nucleotide triphosphate hydrolases"/>
    <property type="match status" value="1"/>
</dbReference>
<dbReference type="InterPro" id="IPR050334">
    <property type="entry name" value="Molybdenum_import_ModC"/>
</dbReference>
<sequence>MTAAAGGKPAEPHGLDVSLRGRRGEFSVEAAFTMPRRGVTALFGPSGSGKTSILRAIAGLTRLEGRVLAGGDVWQDGARFLPTHRRALGYVFQEASLFEHLSVAGNLVYGARRSPGGIDQELLLEVIELLALGPLQGRAVADLSGGERQRVAIGRAILTHPRLMLMDEPLSGLDRRAKDEILPFLERLAGSFALPILYVSHDIGEIERLADDIVLVEQGRVTASGPLNQALTDIGLGFVRHPHAAAVLPARVTGFDEADGLAELDLCGQTVFVDGSGPGEIGLERRLRIEASDVSLAREPLTHSTILNTLSVEIVAIEPAGRANLAVLLALDGPGRLTFMAKVTRRSAARLELAPGDRLFAQIKSVSLATSPTPGRQIASST</sequence>
<keyword evidence="6" id="KW-0547">Nucleotide-binding</keyword>
<evidence type="ECO:0000313" key="14">
    <source>
        <dbReference type="Proteomes" id="UP000298179"/>
    </source>
</evidence>
<evidence type="ECO:0000256" key="8">
    <source>
        <dbReference type="ARBA" id="ARBA00022967"/>
    </source>
</evidence>
<dbReference type="GO" id="GO:0015098">
    <property type="term" value="F:molybdate ion transmembrane transporter activity"/>
    <property type="evidence" value="ECO:0007669"/>
    <property type="project" value="InterPro"/>
</dbReference>
<dbReference type="Gene3D" id="2.40.50.100">
    <property type="match status" value="1"/>
</dbReference>
<dbReference type="SMART" id="SM00382">
    <property type="entry name" value="AAA"/>
    <property type="match status" value="1"/>
</dbReference>
<dbReference type="NCBIfam" id="TIGR02142">
    <property type="entry name" value="modC_ABC"/>
    <property type="match status" value="1"/>
</dbReference>
<organism evidence="13 14">
    <name type="scientific">Jiella endophytica</name>
    <dbReference type="NCBI Taxonomy" id="2558362"/>
    <lineage>
        <taxon>Bacteria</taxon>
        <taxon>Pseudomonadati</taxon>
        <taxon>Pseudomonadota</taxon>
        <taxon>Alphaproteobacteria</taxon>
        <taxon>Hyphomicrobiales</taxon>
        <taxon>Aurantimonadaceae</taxon>
        <taxon>Jiella</taxon>
    </lineage>
</organism>
<evidence type="ECO:0000256" key="6">
    <source>
        <dbReference type="ARBA" id="ARBA00022741"/>
    </source>
</evidence>
<evidence type="ECO:0000256" key="1">
    <source>
        <dbReference type="ARBA" id="ARBA00005417"/>
    </source>
</evidence>
<dbReference type="InterPro" id="IPR008995">
    <property type="entry name" value="Mo/tungstate-bd_C_term_dom"/>
</dbReference>
<dbReference type="InterPro" id="IPR003439">
    <property type="entry name" value="ABC_transporter-like_ATP-bd"/>
</dbReference>
<feature type="domain" description="ABC transporter" evidence="11">
    <location>
        <begin position="12"/>
        <end position="243"/>
    </location>
</feature>
<dbReference type="GO" id="GO:0016887">
    <property type="term" value="F:ATP hydrolysis activity"/>
    <property type="evidence" value="ECO:0007669"/>
    <property type="project" value="InterPro"/>
</dbReference>
<dbReference type="AlphaFoldDB" id="A0A4Y8RL63"/>
<evidence type="ECO:0000259" key="12">
    <source>
        <dbReference type="PROSITE" id="PS51866"/>
    </source>
</evidence>
<dbReference type="GO" id="GO:0016020">
    <property type="term" value="C:membrane"/>
    <property type="evidence" value="ECO:0007669"/>
    <property type="project" value="InterPro"/>
</dbReference>
<dbReference type="OrthoDB" id="9802264at2"/>
<dbReference type="SUPFAM" id="SSF50331">
    <property type="entry name" value="MOP-like"/>
    <property type="match status" value="1"/>
</dbReference>
<evidence type="ECO:0000256" key="5">
    <source>
        <dbReference type="ARBA" id="ARBA00022519"/>
    </source>
</evidence>
<dbReference type="GO" id="GO:0005524">
    <property type="term" value="F:ATP binding"/>
    <property type="evidence" value="ECO:0007669"/>
    <property type="project" value="UniProtKB-KW"/>
</dbReference>
<dbReference type="PROSITE" id="PS51866">
    <property type="entry name" value="MOP"/>
    <property type="match status" value="1"/>
</dbReference>
<dbReference type="PANTHER" id="PTHR43514:SF10">
    <property type="entry name" value="MOLYBDENUM IMPORT ATP-BINDING PROTEIN MODC 2"/>
    <property type="match status" value="1"/>
</dbReference>
<evidence type="ECO:0000256" key="7">
    <source>
        <dbReference type="ARBA" id="ARBA00022840"/>
    </source>
</evidence>
<dbReference type="GO" id="GO:0140359">
    <property type="term" value="F:ABC-type transporter activity"/>
    <property type="evidence" value="ECO:0007669"/>
    <property type="project" value="InterPro"/>
</dbReference>
<dbReference type="Pfam" id="PF03459">
    <property type="entry name" value="TOBE"/>
    <property type="match status" value="1"/>
</dbReference>
<gene>
    <name evidence="13" type="primary">modC</name>
    <name evidence="13" type="ORF">E3C22_11160</name>
</gene>
<dbReference type="Pfam" id="PF00005">
    <property type="entry name" value="ABC_tran"/>
    <property type="match status" value="1"/>
</dbReference>
<protein>
    <submittedName>
        <fullName evidence="13">Molybdenum ABC transporter ATP-binding protein</fullName>
    </submittedName>
</protein>
<keyword evidence="8" id="KW-1278">Translocase</keyword>
<dbReference type="EMBL" id="SOZD01000003">
    <property type="protein sequence ID" value="TFF23000.1"/>
    <property type="molecule type" value="Genomic_DNA"/>
</dbReference>
<dbReference type="InterPro" id="IPR017871">
    <property type="entry name" value="ABC_transporter-like_CS"/>
</dbReference>
<reference evidence="13 14" key="1">
    <citation type="submission" date="2019-03" db="EMBL/GenBank/DDBJ databases">
        <title>Jiella endophytica sp. nov., a novel endophytic bacterium isolated from root of Ficus microcarpa Linn. f.</title>
        <authorList>
            <person name="Tuo L."/>
        </authorList>
    </citation>
    <scope>NUCLEOTIDE SEQUENCE [LARGE SCALE GENOMIC DNA]</scope>
    <source>
        <strain evidence="13 14">CBS5Q-3</strain>
    </source>
</reference>
<feature type="domain" description="Mop" evidence="12">
    <location>
        <begin position="303"/>
        <end position="372"/>
    </location>
</feature>
<dbReference type="PANTHER" id="PTHR43514">
    <property type="entry name" value="ABC TRANSPORTER I FAMILY MEMBER 10"/>
    <property type="match status" value="1"/>
</dbReference>
<evidence type="ECO:0000256" key="2">
    <source>
        <dbReference type="ARBA" id="ARBA00022448"/>
    </source>
</evidence>
<keyword evidence="3" id="KW-1003">Cell membrane</keyword>
<keyword evidence="14" id="KW-1185">Reference proteome</keyword>
<dbReference type="InterPro" id="IPR005116">
    <property type="entry name" value="Transp-assoc_OB_typ1"/>
</dbReference>
<keyword evidence="9" id="KW-0472">Membrane</keyword>
<dbReference type="PROSITE" id="PS50893">
    <property type="entry name" value="ABC_TRANSPORTER_2"/>
    <property type="match status" value="1"/>
</dbReference>
<dbReference type="InterPro" id="IPR003593">
    <property type="entry name" value="AAA+_ATPase"/>
</dbReference>
<dbReference type="RefSeq" id="WP_134762100.1">
    <property type="nucleotide sequence ID" value="NZ_SOZD01000003.1"/>
</dbReference>
<evidence type="ECO:0000313" key="13">
    <source>
        <dbReference type="EMBL" id="TFF23000.1"/>
    </source>
</evidence>
<proteinExistence type="inferred from homology"/>
<dbReference type="SUPFAM" id="SSF52540">
    <property type="entry name" value="P-loop containing nucleoside triphosphate hydrolases"/>
    <property type="match status" value="1"/>
</dbReference>
<accession>A0A4Y8RL63</accession>
<name>A0A4Y8RL63_9HYPH</name>
<keyword evidence="7 13" id="KW-0067">ATP-binding</keyword>
<evidence type="ECO:0000256" key="3">
    <source>
        <dbReference type="ARBA" id="ARBA00022475"/>
    </source>
</evidence>
<dbReference type="InterPro" id="IPR027417">
    <property type="entry name" value="P-loop_NTPase"/>
</dbReference>
<evidence type="ECO:0000256" key="4">
    <source>
        <dbReference type="ARBA" id="ARBA00022505"/>
    </source>
</evidence>
<keyword evidence="5" id="KW-0997">Cell inner membrane</keyword>
<dbReference type="InterPro" id="IPR004606">
    <property type="entry name" value="Mop_domain"/>
</dbReference>
<comment type="similarity">
    <text evidence="1">Belongs to the ABC transporter superfamily.</text>
</comment>
<dbReference type="Proteomes" id="UP000298179">
    <property type="component" value="Unassembled WGS sequence"/>
</dbReference>